<accession>A0ACB7YVB0</accession>
<name>A0ACB7YVB0_9ERIC</name>
<protein>
    <submittedName>
        <fullName evidence="1">Uncharacterized protein</fullName>
    </submittedName>
</protein>
<dbReference type="Proteomes" id="UP000828048">
    <property type="component" value="Chromosome 3"/>
</dbReference>
<reference evidence="1 2" key="1">
    <citation type="journal article" date="2021" name="Hortic Res">
        <title>High-quality reference genome and annotation aids understanding of berry development for evergreen blueberry (Vaccinium darrowii).</title>
        <authorList>
            <person name="Yu J."/>
            <person name="Hulse-Kemp A.M."/>
            <person name="Babiker E."/>
            <person name="Staton M."/>
        </authorList>
    </citation>
    <scope>NUCLEOTIDE SEQUENCE [LARGE SCALE GENOMIC DNA]</scope>
    <source>
        <strain evidence="2">cv. NJ 8807/NJ 8810</strain>
        <tissue evidence="1">Young leaf</tissue>
    </source>
</reference>
<sequence>MMELLRGFPLLAQQFQALFTKNLILSWRSKRSTFLQLFSSLFFIFLIFCIQKALDARFATTTAFNNVFDPKSLVSPPIPPCEDKFYVKLPCYDFLWSGNDSSTIASIVSSIMANNPGRPIPSDKVLSFRNKSEVDDWLFSNPMTCPGALHFSVSNASVITYGIQTNSTSVTKRGHVEDPTFKFQIPLQMAAEREIARSLIGDPNFSWVVDLKEFAHPAVGTFSAVASVGPTFFLAIAMFGFVFQISSLITEKELKLRQAMTMMGLYDTAYWFSWLMWEGIITLISSLLTVLFGMMFQFDFFSQNSFAVVFLFFFLFQLNMIGIAFMLSAFISKSSSSTTVGFSIFIVSFLTQIVTQFGFPYSTDYSETYRAIWSVFPPNLLAGGLTLLSGATATPQDPGISWRRIGKCAPNDTECVITIKDIYIWLISTFLVWFVLAIYFDNIVPNSSGVRKSVIYFLNPGYWTGKGGNKVSEGGICSCTSSVPPPEDVTPDDEDVHEEENTVKQAASEGVVDTNIAVQIRGLVKMYPGTTKIGCCKCEKTSHYHALKGLWVNFAKDQLFCLLGPNGAGKTTAINCLTGITPVTAGDALIYGHSVRSSVGMSNIRRIIGVCPQFDILWDALSGQEHLHLFASIKGLPPASIESVAQKSLAEVRLTESAKIRAGNYSGGMKRRLSVAIALIGDPKLVILDEPTTGMDPITRRHVWDIIEDAKKGRAIILTTHSMEEADILSDRIGIMAKGRLRCIGTSIRLKSKFGTGFVANISFSGATSGTPVRGGDEIVVNHDPVKQFFKNHLNVVPKEETKAFLTYVIPHDKEGLLMNFFAELQDREREFGITDIQLGLTTLEEVFLNIARQAELESAAAEGSLATLTLTSGTSVQIPVGARFIGIPGTESAENPTGVMVEVYWEQDDSGALCISGHSPETPVPRHVQLTASSTASSHRRGRSGQILGIVIDPNQIGTEHFG</sequence>
<gene>
    <name evidence="1" type="ORF">Vadar_012575</name>
</gene>
<evidence type="ECO:0000313" key="1">
    <source>
        <dbReference type="EMBL" id="KAH7857427.1"/>
    </source>
</evidence>
<keyword evidence="2" id="KW-1185">Reference proteome</keyword>
<comment type="caution">
    <text evidence="1">The sequence shown here is derived from an EMBL/GenBank/DDBJ whole genome shotgun (WGS) entry which is preliminary data.</text>
</comment>
<proteinExistence type="predicted"/>
<dbReference type="EMBL" id="CM037153">
    <property type="protein sequence ID" value="KAH7857427.1"/>
    <property type="molecule type" value="Genomic_DNA"/>
</dbReference>
<organism evidence="1 2">
    <name type="scientific">Vaccinium darrowii</name>
    <dbReference type="NCBI Taxonomy" id="229202"/>
    <lineage>
        <taxon>Eukaryota</taxon>
        <taxon>Viridiplantae</taxon>
        <taxon>Streptophyta</taxon>
        <taxon>Embryophyta</taxon>
        <taxon>Tracheophyta</taxon>
        <taxon>Spermatophyta</taxon>
        <taxon>Magnoliopsida</taxon>
        <taxon>eudicotyledons</taxon>
        <taxon>Gunneridae</taxon>
        <taxon>Pentapetalae</taxon>
        <taxon>asterids</taxon>
        <taxon>Ericales</taxon>
        <taxon>Ericaceae</taxon>
        <taxon>Vaccinioideae</taxon>
        <taxon>Vaccinieae</taxon>
        <taxon>Vaccinium</taxon>
    </lineage>
</organism>
<evidence type="ECO:0000313" key="2">
    <source>
        <dbReference type="Proteomes" id="UP000828048"/>
    </source>
</evidence>